<dbReference type="EMBL" id="NVUS01000002">
    <property type="protein sequence ID" value="PCJ03381.1"/>
    <property type="molecule type" value="Genomic_DNA"/>
</dbReference>
<protein>
    <recommendedName>
        <fullName evidence="2">DUF2946 domain-containing protein</fullName>
    </recommendedName>
</protein>
<organism evidence="1">
    <name type="scientific">OCS116 cluster bacterium</name>
    <dbReference type="NCBI Taxonomy" id="2030921"/>
    <lineage>
        <taxon>Bacteria</taxon>
        <taxon>Pseudomonadati</taxon>
        <taxon>Pseudomonadota</taxon>
        <taxon>Alphaproteobacteria</taxon>
        <taxon>OCS116 cluster</taxon>
    </lineage>
</organism>
<comment type="caution">
    <text evidence="1">The sequence shown here is derived from an EMBL/GenBank/DDBJ whole genome shotgun (WGS) entry which is preliminary data.</text>
</comment>
<evidence type="ECO:0008006" key="2">
    <source>
        <dbReference type="Google" id="ProtNLM"/>
    </source>
</evidence>
<gene>
    <name evidence="1" type="ORF">COB13_01775</name>
</gene>
<proteinExistence type="predicted"/>
<reference evidence="1" key="2">
    <citation type="journal article" date="2018" name="ISME J.">
        <title>A dynamic microbial community with high functional redundancy inhabits the cold, oxic subseafloor aquifer.</title>
        <authorList>
            <person name="Tully B.J."/>
            <person name="Wheat C.G."/>
            <person name="Glazer B.T."/>
            <person name="Huber J.A."/>
        </authorList>
    </citation>
    <scope>NUCLEOTIDE SEQUENCE</scope>
    <source>
        <strain evidence="1">NORP83</strain>
    </source>
</reference>
<sequence length="135" mass="14720">MMKYLQKLSQKITAVAVIMLLLQSVLPNLVAANISKLNQLTAADGIIAICSGFEIKYIRIDEAGKVSIVDLDEQPQNAQFVHCDNCILSDVSILPQWHGANMPAKLHTHIQIAPTLTVVLALSVNLPPVRAPPYI</sequence>
<evidence type="ECO:0000313" key="1">
    <source>
        <dbReference type="EMBL" id="PCJ03381.1"/>
    </source>
</evidence>
<reference key="1">
    <citation type="submission" date="2017-08" db="EMBL/GenBank/DDBJ databases">
        <title>A dynamic microbial community with high functional redundancy inhabits the cold, oxic subseafloor aquifer.</title>
        <authorList>
            <person name="Tully B.J."/>
            <person name="Wheat C.G."/>
            <person name="Glazer B.T."/>
            <person name="Huber J.A."/>
        </authorList>
    </citation>
    <scope>NUCLEOTIDE SEQUENCE [LARGE SCALE GENOMIC DNA]</scope>
</reference>
<dbReference type="AlphaFoldDB" id="A0A2A4Z8Z6"/>
<name>A0A2A4Z8Z6_9PROT</name>
<accession>A0A2A4Z8Z6</accession>